<dbReference type="EMBL" id="BKCJ010518852">
    <property type="protein sequence ID" value="GFA94273.1"/>
    <property type="molecule type" value="Genomic_DNA"/>
</dbReference>
<proteinExistence type="predicted"/>
<sequence>MLIFPVLTKSKPHNKESLENPFNEIVVSKPDNESNLELEVTTDTELSSTEDIHPLAVQEPPQDFDIRQLIREECCVEVHEQQKQKIEDTMIELVKICQEKEFLCIHDDVDNLIESALDSKLLLINSNPQLLDKKEQEVKNVVENPAEHRNRNEIECDMPAKDDCSPVFTTFSNPLFKDDDNFDSSDEESLPDADEEIRLIENLLYDNSFPRPPKELNAKIADTIIDSIPLPIPVQDGNSQQEDIDIVTETDDVLPPSIENFADDPEGDICFLEELLINDSILSDKLSDANFKDNPLIPRPPPKPPDVESDAGEEIAVVMIDKDKFDDDYQIFMFDMVFSLLSAKSEDTIFDPGLSPDG</sequence>
<gene>
    <name evidence="1" type="ORF">Tci_666245</name>
</gene>
<comment type="caution">
    <text evidence="1">The sequence shown here is derived from an EMBL/GenBank/DDBJ whole genome shotgun (WGS) entry which is preliminary data.</text>
</comment>
<organism evidence="1">
    <name type="scientific">Tanacetum cinerariifolium</name>
    <name type="common">Dalmatian daisy</name>
    <name type="synonym">Chrysanthemum cinerariifolium</name>
    <dbReference type="NCBI Taxonomy" id="118510"/>
    <lineage>
        <taxon>Eukaryota</taxon>
        <taxon>Viridiplantae</taxon>
        <taxon>Streptophyta</taxon>
        <taxon>Embryophyta</taxon>
        <taxon>Tracheophyta</taxon>
        <taxon>Spermatophyta</taxon>
        <taxon>Magnoliopsida</taxon>
        <taxon>eudicotyledons</taxon>
        <taxon>Gunneridae</taxon>
        <taxon>Pentapetalae</taxon>
        <taxon>asterids</taxon>
        <taxon>campanulids</taxon>
        <taxon>Asterales</taxon>
        <taxon>Asteraceae</taxon>
        <taxon>Asteroideae</taxon>
        <taxon>Anthemideae</taxon>
        <taxon>Anthemidinae</taxon>
        <taxon>Tanacetum</taxon>
    </lineage>
</organism>
<dbReference type="AlphaFoldDB" id="A0A699KLA1"/>
<evidence type="ECO:0008006" key="2">
    <source>
        <dbReference type="Google" id="ProtNLM"/>
    </source>
</evidence>
<accession>A0A699KLA1</accession>
<name>A0A699KLA1_TANCI</name>
<reference evidence="1" key="1">
    <citation type="journal article" date="2019" name="Sci. Rep.">
        <title>Draft genome of Tanacetum cinerariifolium, the natural source of mosquito coil.</title>
        <authorList>
            <person name="Yamashiro T."/>
            <person name="Shiraishi A."/>
            <person name="Satake H."/>
            <person name="Nakayama K."/>
        </authorList>
    </citation>
    <scope>NUCLEOTIDE SEQUENCE</scope>
</reference>
<evidence type="ECO:0000313" key="1">
    <source>
        <dbReference type="EMBL" id="GFA94273.1"/>
    </source>
</evidence>
<protein>
    <recommendedName>
        <fullName evidence="2">Reverse transcriptase domain-containing protein</fullName>
    </recommendedName>
</protein>